<dbReference type="Proteomes" id="UP000439113">
    <property type="component" value="Unassembled WGS sequence"/>
</dbReference>
<accession>A0A6N8DN29</accession>
<protein>
    <submittedName>
        <fullName evidence="1">Uncharacterized protein</fullName>
    </submittedName>
</protein>
<organism evidence="1 2">
    <name type="scientific">Rhodoblastus acidophilus</name>
    <name type="common">Rhodopseudomonas acidophila</name>
    <dbReference type="NCBI Taxonomy" id="1074"/>
    <lineage>
        <taxon>Bacteria</taxon>
        <taxon>Pseudomonadati</taxon>
        <taxon>Pseudomonadota</taxon>
        <taxon>Alphaproteobacteria</taxon>
        <taxon>Hyphomicrobiales</taxon>
        <taxon>Rhodoblastaceae</taxon>
        <taxon>Rhodoblastus</taxon>
    </lineage>
</organism>
<sequence>MTVSENNPIEVANVTLASLVKLVGLLSAELVVGKYREDIDVLESAIRRKLFATIPGASSEATAEGVALAHKLLDPMFRDLRARATSVAAAEQGARAARRPKAASVAAAKLN</sequence>
<reference evidence="1 2" key="1">
    <citation type="submission" date="2019-11" db="EMBL/GenBank/DDBJ databases">
        <title>Whole-genome sequence of a Rhodoblastus acidophilus DSM 142.</title>
        <authorList>
            <person name="Kyndt J.A."/>
            <person name="Meyer T.E."/>
        </authorList>
    </citation>
    <scope>NUCLEOTIDE SEQUENCE [LARGE SCALE GENOMIC DNA]</scope>
    <source>
        <strain evidence="1 2">DSM 142</strain>
    </source>
</reference>
<comment type="caution">
    <text evidence="1">The sequence shown here is derived from an EMBL/GenBank/DDBJ whole genome shotgun (WGS) entry which is preliminary data.</text>
</comment>
<evidence type="ECO:0000313" key="2">
    <source>
        <dbReference type="Proteomes" id="UP000439113"/>
    </source>
</evidence>
<proteinExistence type="predicted"/>
<name>A0A6N8DN29_RHOAC</name>
<evidence type="ECO:0000313" key="1">
    <source>
        <dbReference type="EMBL" id="MTV32002.1"/>
    </source>
</evidence>
<dbReference type="RefSeq" id="WP_155446692.1">
    <property type="nucleotide sequence ID" value="NZ_JAOQNR010000013.1"/>
</dbReference>
<dbReference type="OrthoDB" id="8236071at2"/>
<gene>
    <name evidence="1" type="ORF">GJ654_13500</name>
</gene>
<dbReference type="AlphaFoldDB" id="A0A6N8DN29"/>
<dbReference type="EMBL" id="WNKS01000012">
    <property type="protein sequence ID" value="MTV32002.1"/>
    <property type="molecule type" value="Genomic_DNA"/>
</dbReference>